<keyword evidence="4 9" id="KW-0347">Helicase</keyword>
<dbReference type="InterPro" id="IPR011113">
    <property type="entry name" value="Rho_RNA-bd"/>
</dbReference>
<comment type="subunit">
    <text evidence="9">Homohexamer. The homohexamer assembles into an open ring structure.</text>
</comment>
<dbReference type="Gene3D" id="2.40.50.140">
    <property type="entry name" value="Nucleic acid-binding proteins"/>
    <property type="match status" value="1"/>
</dbReference>
<evidence type="ECO:0000256" key="4">
    <source>
        <dbReference type="ARBA" id="ARBA00022806"/>
    </source>
</evidence>
<dbReference type="SUPFAM" id="SSF50249">
    <property type="entry name" value="Nucleic acid-binding proteins"/>
    <property type="match status" value="1"/>
</dbReference>
<dbReference type="EC" id="3.6.4.-" evidence="9 10"/>
<dbReference type="InterPro" id="IPR011129">
    <property type="entry name" value="CSD"/>
</dbReference>
<dbReference type="Gene3D" id="1.10.720.10">
    <property type="match status" value="1"/>
</dbReference>
<evidence type="ECO:0000256" key="3">
    <source>
        <dbReference type="ARBA" id="ARBA00022801"/>
    </source>
</evidence>
<gene>
    <name evidence="9" type="primary">rho</name>
    <name evidence="14" type="ORF">DW944_11190</name>
</gene>
<dbReference type="SMART" id="SM00382">
    <property type="entry name" value="AAA"/>
    <property type="match status" value="1"/>
</dbReference>
<dbReference type="GO" id="GO:0004386">
    <property type="term" value="F:helicase activity"/>
    <property type="evidence" value="ECO:0007669"/>
    <property type="project" value="UniProtKB-UniRule"/>
</dbReference>
<feature type="binding site" evidence="9">
    <location>
        <begin position="282"/>
        <end position="287"/>
    </location>
    <ligand>
        <name>ATP</name>
        <dbReference type="ChEBI" id="CHEBI:30616"/>
    </ligand>
</feature>
<dbReference type="Pfam" id="PF07497">
    <property type="entry name" value="Rho_RNA_bind"/>
    <property type="match status" value="1"/>
</dbReference>
<evidence type="ECO:0000256" key="1">
    <source>
        <dbReference type="ARBA" id="ARBA00022472"/>
    </source>
</evidence>
<feature type="compositionally biased region" description="Basic and acidic residues" evidence="12">
    <location>
        <begin position="94"/>
        <end position="148"/>
    </location>
</feature>
<evidence type="ECO:0000256" key="10">
    <source>
        <dbReference type="NCBIfam" id="TIGR00767"/>
    </source>
</evidence>
<dbReference type="GO" id="GO:0003723">
    <property type="term" value="F:RNA binding"/>
    <property type="evidence" value="ECO:0007669"/>
    <property type="project" value="UniProtKB-UniRule"/>
</dbReference>
<dbReference type="HAMAP" id="MF_01884">
    <property type="entry name" value="Rho"/>
    <property type="match status" value="1"/>
</dbReference>
<evidence type="ECO:0000256" key="12">
    <source>
        <dbReference type="SAM" id="MobiDB-lite"/>
    </source>
</evidence>
<dbReference type="RefSeq" id="WP_117971632.1">
    <property type="nucleotide sequence ID" value="NZ_CAUBDO010000038.1"/>
</dbReference>
<dbReference type="CDD" id="cd04459">
    <property type="entry name" value="Rho_CSD"/>
    <property type="match status" value="1"/>
</dbReference>
<dbReference type="InterPro" id="IPR027417">
    <property type="entry name" value="P-loop_NTPase"/>
</dbReference>
<feature type="domain" description="Rho RNA-BD" evidence="13">
    <location>
        <begin position="166"/>
        <end position="239"/>
    </location>
</feature>
<feature type="region of interest" description="Disordered" evidence="12">
    <location>
        <begin position="43"/>
        <end position="155"/>
    </location>
</feature>
<dbReference type="NCBIfam" id="TIGR00767">
    <property type="entry name" value="rho"/>
    <property type="match status" value="1"/>
</dbReference>
<evidence type="ECO:0000256" key="11">
    <source>
        <dbReference type="PROSITE-ProRule" id="PRU01203"/>
    </source>
</evidence>
<comment type="caution">
    <text evidence="9">Lacks conserved residue(s) required for the propagation of feature annotation.</text>
</comment>
<reference evidence="14 15" key="1">
    <citation type="submission" date="2018-08" db="EMBL/GenBank/DDBJ databases">
        <title>A genome reference for cultivated species of the human gut microbiota.</title>
        <authorList>
            <person name="Zou Y."/>
            <person name="Xue W."/>
            <person name="Luo G."/>
        </authorList>
    </citation>
    <scope>NUCLEOTIDE SEQUENCE [LARGE SCALE GENOMIC DNA]</scope>
    <source>
        <strain evidence="14 15">AM44-11BH</strain>
    </source>
</reference>
<dbReference type="GO" id="GO:0016787">
    <property type="term" value="F:hydrolase activity"/>
    <property type="evidence" value="ECO:0007669"/>
    <property type="project" value="UniProtKB-KW"/>
</dbReference>
<keyword evidence="8 9" id="KW-0804">Transcription</keyword>
<evidence type="ECO:0000256" key="8">
    <source>
        <dbReference type="ARBA" id="ARBA00023163"/>
    </source>
</evidence>
<evidence type="ECO:0000313" key="15">
    <source>
        <dbReference type="Proteomes" id="UP000284779"/>
    </source>
</evidence>
<dbReference type="PANTHER" id="PTHR46425:SF1">
    <property type="entry name" value="TRANSCRIPTION TERMINATION FACTOR RHO"/>
    <property type="match status" value="1"/>
</dbReference>
<accession>A0A413R5B2</accession>
<evidence type="ECO:0000256" key="9">
    <source>
        <dbReference type="HAMAP-Rule" id="MF_01884"/>
    </source>
</evidence>
<evidence type="ECO:0000259" key="13">
    <source>
        <dbReference type="PROSITE" id="PS51856"/>
    </source>
</evidence>
<dbReference type="InterPro" id="IPR041703">
    <property type="entry name" value="Rho_factor_ATP-bd"/>
</dbReference>
<keyword evidence="1 9" id="KW-0806">Transcription termination</keyword>
<comment type="caution">
    <text evidence="14">The sequence shown here is derived from an EMBL/GenBank/DDBJ whole genome shotgun (WGS) entry which is preliminary data.</text>
</comment>
<dbReference type="InterPro" id="IPR012340">
    <property type="entry name" value="NA-bd_OB-fold"/>
</dbReference>
<dbReference type="GO" id="GO:0008186">
    <property type="term" value="F:ATP-dependent activity, acting on RNA"/>
    <property type="evidence" value="ECO:0007669"/>
    <property type="project" value="UniProtKB-UniRule"/>
</dbReference>
<proteinExistence type="inferred from homology"/>
<keyword evidence="5 9" id="KW-0067">ATP-binding</keyword>
<dbReference type="GO" id="GO:0006353">
    <property type="term" value="P:DNA-templated transcription termination"/>
    <property type="evidence" value="ECO:0007669"/>
    <property type="project" value="UniProtKB-UniRule"/>
</dbReference>
<feature type="binding site" evidence="9">
    <location>
        <begin position="294"/>
        <end position="299"/>
    </location>
    <ligand>
        <name>ATP</name>
        <dbReference type="ChEBI" id="CHEBI:30616"/>
    </ligand>
</feature>
<evidence type="ECO:0000256" key="6">
    <source>
        <dbReference type="ARBA" id="ARBA00022884"/>
    </source>
</evidence>
<dbReference type="SUPFAM" id="SSF52540">
    <property type="entry name" value="P-loop containing nucleoside triphosphate hydrolases"/>
    <property type="match status" value="1"/>
</dbReference>
<feature type="binding site" evidence="9">
    <location>
        <position position="325"/>
    </location>
    <ligand>
        <name>ATP</name>
        <dbReference type="ChEBI" id="CHEBI:30616"/>
    </ligand>
</feature>
<dbReference type="SUPFAM" id="SSF68912">
    <property type="entry name" value="Rho N-terminal domain-like"/>
    <property type="match status" value="1"/>
</dbReference>
<name>A0A413R5B2_9FIRM</name>
<dbReference type="PROSITE" id="PS51856">
    <property type="entry name" value="RHO_RNA_BD"/>
    <property type="match status" value="1"/>
</dbReference>
<keyword evidence="2 9" id="KW-0547">Nucleotide-binding</keyword>
<evidence type="ECO:0000256" key="2">
    <source>
        <dbReference type="ARBA" id="ARBA00022741"/>
    </source>
</evidence>
<dbReference type="NCBIfam" id="NF006886">
    <property type="entry name" value="PRK09376.1"/>
    <property type="match status" value="1"/>
</dbReference>
<dbReference type="InterPro" id="IPR003593">
    <property type="entry name" value="AAA+_ATPase"/>
</dbReference>
<dbReference type="Pfam" id="PF00006">
    <property type="entry name" value="ATP-synt_ab"/>
    <property type="match status" value="1"/>
</dbReference>
<dbReference type="InterPro" id="IPR000194">
    <property type="entry name" value="ATPase_F1/V1/A1_a/bsu_nucl-bd"/>
</dbReference>
<comment type="similarity">
    <text evidence="9 11">Belongs to the Rho family.</text>
</comment>
<feature type="compositionally biased region" description="Basic and acidic residues" evidence="12">
    <location>
        <begin position="53"/>
        <end position="75"/>
    </location>
</feature>
<evidence type="ECO:0000256" key="7">
    <source>
        <dbReference type="ARBA" id="ARBA00023015"/>
    </source>
</evidence>
<dbReference type="SMART" id="SM00357">
    <property type="entry name" value="CSP"/>
    <property type="match status" value="1"/>
</dbReference>
<keyword evidence="6 9" id="KW-0694">RNA-binding</keyword>
<evidence type="ECO:0000256" key="5">
    <source>
        <dbReference type="ARBA" id="ARBA00022840"/>
    </source>
</evidence>
<sequence>MRERLSALPVSELREIAKANGIKSVTTLRKQQLIDMIIETAERKDAESNSVEKSGEEAIKVSKKEISKDETVEKTRRTRRKTVRTKETSIAGDTIKESTEYEKDGSERSKESADNAKERIEDARERTEYTERENQDFRYEREESEGGRREHRRVREHKQIVPDENGPVKTGILEVMPDGFGFIRCDNYLPGDDDVYVAPSQIKRFHLKTGDFVTGQVREKRETEKFGALYYLQQVNGESLDKVMSRPNFEDLTPIFPNERLHLETDGHSTAMRVVDLVSPIGKGQRGMIVSPPKAGKTTLLKETARAVLKNNPEMEMIILLIDERPEEVTDIKEAITGDNVEVIYSTFDELPEHHKRVSEMVIERAKRLVEHGKDVIILLDSITRLARAYNMTVPPSGRTLSGGLDPAALHMPKRFFGAARNMREGGSLTILATALVETGSKMDDVVYEEFKGTGNMELVLDRKLSEKRIFPAIDITKSGTRREDLLLDSDEMGAAYIIRKEINGLRKDDAVEQVLNLFARTKDNKEFISKIARIRSAHSR</sequence>
<dbReference type="SMART" id="SM00959">
    <property type="entry name" value="Rho_N"/>
    <property type="match status" value="1"/>
</dbReference>
<keyword evidence="7 9" id="KW-0805">Transcription regulation</keyword>
<dbReference type="InterPro" id="IPR011112">
    <property type="entry name" value="Rho-like_N"/>
</dbReference>
<dbReference type="GO" id="GO:0005524">
    <property type="term" value="F:ATP binding"/>
    <property type="evidence" value="ECO:0007669"/>
    <property type="project" value="UniProtKB-UniRule"/>
</dbReference>
<dbReference type="CDD" id="cd01128">
    <property type="entry name" value="rho_factor_C"/>
    <property type="match status" value="1"/>
</dbReference>
<comment type="function">
    <text evidence="9">Facilitates transcription termination by a mechanism that involves Rho binding to the nascent RNA, activation of Rho's RNA-dependent ATPase activity, and release of the mRNA from the DNA template.</text>
</comment>
<dbReference type="Proteomes" id="UP000284779">
    <property type="component" value="Unassembled WGS sequence"/>
</dbReference>
<protein>
    <recommendedName>
        <fullName evidence="9 10">Transcription termination factor Rho</fullName>
        <ecNumber evidence="9 10">3.6.4.-</ecNumber>
    </recommendedName>
    <alternativeName>
        <fullName evidence="9">ATP-dependent helicase Rho</fullName>
    </alternativeName>
</protein>
<organism evidence="14 15">
    <name type="scientific">Eubacterium ventriosum</name>
    <dbReference type="NCBI Taxonomy" id="39496"/>
    <lineage>
        <taxon>Bacteria</taxon>
        <taxon>Bacillati</taxon>
        <taxon>Bacillota</taxon>
        <taxon>Clostridia</taxon>
        <taxon>Eubacteriales</taxon>
        <taxon>Eubacteriaceae</taxon>
        <taxon>Eubacterium</taxon>
    </lineage>
</organism>
<dbReference type="InterPro" id="IPR004665">
    <property type="entry name" value="Term_rho"/>
</dbReference>
<dbReference type="InterPro" id="IPR036269">
    <property type="entry name" value="Rho_N_sf"/>
</dbReference>
<dbReference type="Gene3D" id="3.40.50.300">
    <property type="entry name" value="P-loop containing nucleotide triphosphate hydrolases"/>
    <property type="match status" value="1"/>
</dbReference>
<dbReference type="EMBL" id="QSFD01000014">
    <property type="protein sequence ID" value="RHA16837.1"/>
    <property type="molecule type" value="Genomic_DNA"/>
</dbReference>
<evidence type="ECO:0000313" key="14">
    <source>
        <dbReference type="EMBL" id="RHA16837.1"/>
    </source>
</evidence>
<keyword evidence="15" id="KW-1185">Reference proteome</keyword>
<dbReference type="AlphaFoldDB" id="A0A413R5B2"/>
<keyword evidence="3 9" id="KW-0378">Hydrolase</keyword>
<dbReference type="Pfam" id="PF07498">
    <property type="entry name" value="Rho_N"/>
    <property type="match status" value="1"/>
</dbReference>
<dbReference type="PANTHER" id="PTHR46425">
    <property type="entry name" value="TRANSCRIPTION TERMINATION FACTOR RHO"/>
    <property type="match status" value="1"/>
</dbReference>